<feature type="compositionally biased region" description="Low complexity" evidence="1">
    <location>
        <begin position="265"/>
        <end position="276"/>
    </location>
</feature>
<organism evidence="2">
    <name type="scientific">Lichtheimia ramosa</name>
    <dbReference type="NCBI Taxonomy" id="688394"/>
    <lineage>
        <taxon>Eukaryota</taxon>
        <taxon>Fungi</taxon>
        <taxon>Fungi incertae sedis</taxon>
        <taxon>Mucoromycota</taxon>
        <taxon>Mucoromycotina</taxon>
        <taxon>Mucoromycetes</taxon>
        <taxon>Mucorales</taxon>
        <taxon>Lichtheimiaceae</taxon>
        <taxon>Lichtheimia</taxon>
    </lineage>
</organism>
<evidence type="ECO:0000313" key="2">
    <source>
        <dbReference type="EMBL" id="CDS08417.1"/>
    </source>
</evidence>
<evidence type="ECO:0000256" key="1">
    <source>
        <dbReference type="SAM" id="MobiDB-lite"/>
    </source>
</evidence>
<gene>
    <name evidence="2" type="ORF">LRAMOSA09779</name>
</gene>
<sequence>MARTLRSNKRKLDDNNVAAGGGATTTTIQAENGFAPSSPPAKKFKDTPPPRRSTRSRPTTPTREIKKEEEKVSTAAHQPPADGNATSQQEKINTVDIWIGASTNLVGLYYGTVNDKRNWTAVPQLDKYNNSVEDAYYWAALQAIERCKSESTRVVIYTDCDALCDIPDKVKSNDLCRELHSKINQSDGLIHIQYAASDTSSELRKAHELIKTPMDIEEEEKDNKDEPTKEQDQDVENQVRKLDVHAAAAATTEKEDESEDQDAHSTTTATATKSTTSSWRPAFNLANIIDILRAPFVRNNNNNNQQQQQ</sequence>
<dbReference type="OrthoDB" id="2273866at2759"/>
<dbReference type="EMBL" id="LK023325">
    <property type="protein sequence ID" value="CDS08417.1"/>
    <property type="molecule type" value="Genomic_DNA"/>
</dbReference>
<dbReference type="AlphaFoldDB" id="A0A077WNV6"/>
<feature type="region of interest" description="Disordered" evidence="1">
    <location>
        <begin position="1"/>
        <end position="89"/>
    </location>
</feature>
<feature type="region of interest" description="Disordered" evidence="1">
    <location>
        <begin position="210"/>
        <end position="276"/>
    </location>
</feature>
<protein>
    <submittedName>
        <fullName evidence="2">Uncharacterized protein</fullName>
    </submittedName>
</protein>
<reference evidence="2" key="1">
    <citation type="journal article" date="2014" name="Genome Announc.">
        <title>De novo whole-genome sequence and genome annotation of Lichtheimia ramosa.</title>
        <authorList>
            <person name="Linde J."/>
            <person name="Schwartze V."/>
            <person name="Binder U."/>
            <person name="Lass-Florl C."/>
            <person name="Voigt K."/>
            <person name="Horn F."/>
        </authorList>
    </citation>
    <scope>NUCLEOTIDE SEQUENCE</scope>
    <source>
        <strain evidence="2">JMRC FSU:6197</strain>
    </source>
</reference>
<accession>A0A077WNV6</accession>
<proteinExistence type="predicted"/>
<name>A0A077WNV6_9FUNG</name>
<feature type="compositionally biased region" description="Basic and acidic residues" evidence="1">
    <location>
        <begin position="63"/>
        <end position="72"/>
    </location>
</feature>
<feature type="compositionally biased region" description="Basic and acidic residues" evidence="1">
    <location>
        <begin position="221"/>
        <end position="244"/>
    </location>
</feature>